<name>A0ABQ9F0P7_TEGGR</name>
<protein>
    <submittedName>
        <fullName evidence="1">Uncharacterized protein</fullName>
    </submittedName>
</protein>
<organism evidence="1 2">
    <name type="scientific">Tegillarca granosa</name>
    <name type="common">Malaysian cockle</name>
    <name type="synonym">Anadara granosa</name>
    <dbReference type="NCBI Taxonomy" id="220873"/>
    <lineage>
        <taxon>Eukaryota</taxon>
        <taxon>Metazoa</taxon>
        <taxon>Spiralia</taxon>
        <taxon>Lophotrochozoa</taxon>
        <taxon>Mollusca</taxon>
        <taxon>Bivalvia</taxon>
        <taxon>Autobranchia</taxon>
        <taxon>Pteriomorphia</taxon>
        <taxon>Arcoida</taxon>
        <taxon>Arcoidea</taxon>
        <taxon>Arcidae</taxon>
        <taxon>Tegillarca</taxon>
    </lineage>
</organism>
<evidence type="ECO:0000313" key="2">
    <source>
        <dbReference type="Proteomes" id="UP001217089"/>
    </source>
</evidence>
<proteinExistence type="predicted"/>
<accession>A0ABQ9F0P7</accession>
<dbReference type="Proteomes" id="UP001217089">
    <property type="component" value="Unassembled WGS sequence"/>
</dbReference>
<keyword evidence="2" id="KW-1185">Reference proteome</keyword>
<comment type="caution">
    <text evidence="1">The sequence shown here is derived from an EMBL/GenBank/DDBJ whole genome shotgun (WGS) entry which is preliminary data.</text>
</comment>
<gene>
    <name evidence="1" type="ORF">KUTeg_012769</name>
</gene>
<reference evidence="1 2" key="1">
    <citation type="submission" date="2022-12" db="EMBL/GenBank/DDBJ databases">
        <title>Chromosome-level genome of Tegillarca granosa.</title>
        <authorList>
            <person name="Kim J."/>
        </authorList>
    </citation>
    <scope>NUCLEOTIDE SEQUENCE [LARGE SCALE GENOMIC DNA]</scope>
    <source>
        <strain evidence="1">Teg-2019</strain>
        <tissue evidence="1">Adductor muscle</tissue>
    </source>
</reference>
<evidence type="ECO:0000313" key="1">
    <source>
        <dbReference type="EMBL" id="KAJ8310904.1"/>
    </source>
</evidence>
<sequence length="167" mass="18941">MSKKSIEFFTCSLSKGDRTFEQIPSSSVHLKTHFRLPFILLFFLQTDWNDGQVLSELVANLGGPLDNSSLSSEDGSNIQRIQNDADFLLGEGSDGMHRRAVFQTDIIPMDNYFKVKTAYDLSSDWQIDYITGSPFEVQISEMSDIKVYSMQDVSRSLIAEPRLRLNT</sequence>
<dbReference type="EMBL" id="JARBDR010000640">
    <property type="protein sequence ID" value="KAJ8310904.1"/>
    <property type="molecule type" value="Genomic_DNA"/>
</dbReference>